<organism evidence="2">
    <name type="scientific">Salmonella enterica subsp. salamae</name>
    <dbReference type="NCBI Taxonomy" id="59202"/>
    <lineage>
        <taxon>Bacteria</taxon>
        <taxon>Pseudomonadati</taxon>
        <taxon>Pseudomonadota</taxon>
        <taxon>Gammaproteobacteria</taxon>
        <taxon>Enterobacterales</taxon>
        <taxon>Enterobacteriaceae</taxon>
        <taxon>Salmonella</taxon>
    </lineage>
</organism>
<dbReference type="PANTHER" id="PTHR33678:SF1">
    <property type="entry name" value="BLL1576 PROTEIN"/>
    <property type="match status" value="1"/>
</dbReference>
<dbReference type="Proteomes" id="UP000839747">
    <property type="component" value="Unassembled WGS sequence"/>
</dbReference>
<name>A0A5Y3XFR0_SALER</name>
<dbReference type="AlphaFoldDB" id="A0A5Y3XFR0"/>
<evidence type="ECO:0000313" key="2">
    <source>
        <dbReference type="EMBL" id="ECJ4507733.1"/>
    </source>
</evidence>
<protein>
    <recommendedName>
        <fullName evidence="1">Transposase IS66 zinc-finger binding domain-containing protein</fullName>
    </recommendedName>
</protein>
<dbReference type="PANTHER" id="PTHR33678">
    <property type="entry name" value="BLL1576 PROTEIN"/>
    <property type="match status" value="1"/>
</dbReference>
<feature type="domain" description="Transposase IS66 zinc-finger binding" evidence="1">
    <location>
        <begin position="6"/>
        <end position="48"/>
    </location>
</feature>
<dbReference type="InterPro" id="IPR024474">
    <property type="entry name" value="Znf_dom_IS66"/>
</dbReference>
<reference evidence="2" key="1">
    <citation type="submission" date="2018-06" db="EMBL/GenBank/DDBJ databases">
        <authorList>
            <person name="Ashton P.M."/>
            <person name="Dallman T."/>
            <person name="Nair S."/>
            <person name="De Pinna E."/>
            <person name="Peters T."/>
            <person name="Grant K."/>
        </authorList>
    </citation>
    <scope>NUCLEOTIDE SEQUENCE [LARGE SCALE GENOMIC DNA]</scope>
    <source>
        <strain evidence="2">318584</strain>
    </source>
</reference>
<gene>
    <name evidence="2" type="ORF">DNU24_18855</name>
</gene>
<dbReference type="EMBL" id="AAIYKG010000022">
    <property type="protein sequence ID" value="ECJ4507733.1"/>
    <property type="molecule type" value="Genomic_DNA"/>
</dbReference>
<evidence type="ECO:0000259" key="1">
    <source>
        <dbReference type="Pfam" id="PF13005"/>
    </source>
</evidence>
<dbReference type="Pfam" id="PF13005">
    <property type="entry name" value="zf-IS66"/>
    <property type="match status" value="1"/>
</dbReference>
<sequence>MSTSGCACPDCGQPLRHILDEISERLEYIPAQFVVKRYVRPQYSCDDCQRVVSGRLPAQIIPKSILEPGLVAQVLVSKFCDRQPLYHQQ</sequence>
<comment type="caution">
    <text evidence="2">The sequence shown here is derived from an EMBL/GenBank/DDBJ whole genome shotgun (WGS) entry which is preliminary data.</text>
</comment>
<dbReference type="InterPro" id="IPR052344">
    <property type="entry name" value="Transposase-related"/>
</dbReference>
<proteinExistence type="predicted"/>
<accession>A0A5Y3XFR0</accession>